<keyword evidence="2" id="KW-0560">Oxidoreductase</keyword>
<dbReference type="GO" id="GO:0009055">
    <property type="term" value="F:electron transfer activity"/>
    <property type="evidence" value="ECO:0007669"/>
    <property type="project" value="InterPro"/>
</dbReference>
<organism evidence="4 5">
    <name type="scientific">Labilithrix luteola</name>
    <dbReference type="NCBI Taxonomy" id="1391654"/>
    <lineage>
        <taxon>Bacteria</taxon>
        <taxon>Pseudomonadati</taxon>
        <taxon>Myxococcota</taxon>
        <taxon>Polyangia</taxon>
        <taxon>Polyangiales</taxon>
        <taxon>Labilitrichaceae</taxon>
        <taxon>Labilithrix</taxon>
    </lineage>
</organism>
<dbReference type="InterPro" id="IPR051395">
    <property type="entry name" value="Cytochrome_c_Peroxidase/MauG"/>
</dbReference>
<dbReference type="Pfam" id="PF03150">
    <property type="entry name" value="CCP_MauG"/>
    <property type="match status" value="1"/>
</dbReference>
<dbReference type="PATRIC" id="fig|1391654.3.peg.4083"/>
<feature type="domain" description="Di-haem cytochrome c peroxidase" evidence="3">
    <location>
        <begin position="134"/>
        <end position="305"/>
    </location>
</feature>
<sequence>MVDVLVRDDDGSPASEADLATWQERQDQKTIVALDANARFVVPQTALPRILVVDPRTMRIRADLASPGPEFLAEEVARAVADVDGVAAPTSNEPTKVDGRFDRMQWDMMRGMFLGSGGPPKDPTNRVADDVPAAALGKLLFADQSLSPSGLVSCEGCHEPSRTFADNAETATRGIGGVERNTPSVVLSAWSRWQFWDGRADSLWMQALGPFEAPAEFGSSRLFVAHRIHDVYKDAYEPIFGPLPDLADTLRYPPSGGPGASAYDAMPESDRDAVTAVFVNVGKAIAAYERSFRTYGTALDSYRSGYADALTDSQKDGLLAFFTTGCAQCHWGPRLTDDAFHVVRFPTGHHDGSADPGRSEGRAAYESSEFRVDGRWSDSPAPPRRVVHDGELGAFKTPPLRGVVLTGPYGHGGSVPLLRMAVDLHRTLGMPQGSTMTTGDVDPCLVPFDAARVDAITSFLGTLGLGFSSTL</sequence>
<dbReference type="Proteomes" id="UP000064967">
    <property type="component" value="Chromosome"/>
</dbReference>
<evidence type="ECO:0000256" key="2">
    <source>
        <dbReference type="ARBA" id="ARBA00023002"/>
    </source>
</evidence>
<dbReference type="Gene3D" id="1.10.760.10">
    <property type="entry name" value="Cytochrome c-like domain"/>
    <property type="match status" value="2"/>
</dbReference>
<dbReference type="EMBL" id="CP012333">
    <property type="protein sequence ID" value="AKU97361.1"/>
    <property type="molecule type" value="Genomic_DNA"/>
</dbReference>
<dbReference type="AlphaFoldDB" id="A0A0K1PVG6"/>
<comment type="subcellular location">
    <subcellularLocation>
        <location evidence="1">Cell envelope</location>
    </subcellularLocation>
</comment>
<dbReference type="STRING" id="1391654.AKJ09_04025"/>
<evidence type="ECO:0000313" key="4">
    <source>
        <dbReference type="EMBL" id="AKU97361.1"/>
    </source>
</evidence>
<reference evidence="4 5" key="1">
    <citation type="submission" date="2015-08" db="EMBL/GenBank/DDBJ databases">
        <authorList>
            <person name="Babu N.S."/>
            <person name="Beckwith C.J."/>
            <person name="Beseler K.G."/>
            <person name="Brison A."/>
            <person name="Carone J.V."/>
            <person name="Caskin T.P."/>
            <person name="Diamond M."/>
            <person name="Durham M.E."/>
            <person name="Foxe J.M."/>
            <person name="Go M."/>
            <person name="Henderson B.A."/>
            <person name="Jones I.B."/>
            <person name="McGettigan J.A."/>
            <person name="Micheletti S.J."/>
            <person name="Nasrallah M.E."/>
            <person name="Ortiz D."/>
            <person name="Piller C.R."/>
            <person name="Privatt S.R."/>
            <person name="Schneider S.L."/>
            <person name="Sharp S."/>
            <person name="Smith T.C."/>
            <person name="Stanton J.D."/>
            <person name="Ullery H.E."/>
            <person name="Wilson R.J."/>
            <person name="Serrano M.G."/>
            <person name="Buck G."/>
            <person name="Lee V."/>
            <person name="Wang Y."/>
            <person name="Carvalho R."/>
            <person name="Voegtly L."/>
            <person name="Shi R."/>
            <person name="Duckworth R."/>
            <person name="Johnson A."/>
            <person name="Loviza R."/>
            <person name="Walstead R."/>
            <person name="Shah Z."/>
            <person name="Kiflezghi M."/>
            <person name="Wade K."/>
            <person name="Ball S.L."/>
            <person name="Bradley K.W."/>
            <person name="Asai D.J."/>
            <person name="Bowman C.A."/>
            <person name="Russell D.A."/>
            <person name="Pope W.H."/>
            <person name="Jacobs-Sera D."/>
            <person name="Hendrix R.W."/>
            <person name="Hatfull G.F."/>
        </authorList>
    </citation>
    <scope>NUCLEOTIDE SEQUENCE [LARGE SCALE GENOMIC DNA]</scope>
    <source>
        <strain evidence="4 5">DSM 27648</strain>
    </source>
</reference>
<dbReference type="InterPro" id="IPR036909">
    <property type="entry name" value="Cyt_c-like_dom_sf"/>
</dbReference>
<keyword evidence="5" id="KW-1185">Reference proteome</keyword>
<accession>A0A0K1PVG6</accession>
<dbReference type="SUPFAM" id="SSF46626">
    <property type="entry name" value="Cytochrome c"/>
    <property type="match status" value="2"/>
</dbReference>
<dbReference type="PANTHER" id="PTHR30600">
    <property type="entry name" value="CYTOCHROME C PEROXIDASE-RELATED"/>
    <property type="match status" value="1"/>
</dbReference>
<dbReference type="GO" id="GO:0004130">
    <property type="term" value="F:cytochrome-c peroxidase activity"/>
    <property type="evidence" value="ECO:0007669"/>
    <property type="project" value="TreeGrafter"/>
</dbReference>
<dbReference type="KEGG" id="llu:AKJ09_04025"/>
<name>A0A0K1PVG6_9BACT</name>
<evidence type="ECO:0000256" key="1">
    <source>
        <dbReference type="ARBA" id="ARBA00004196"/>
    </source>
</evidence>
<evidence type="ECO:0000313" key="5">
    <source>
        <dbReference type="Proteomes" id="UP000064967"/>
    </source>
</evidence>
<keyword evidence="4" id="KW-0575">Peroxidase</keyword>
<dbReference type="GO" id="GO:0020037">
    <property type="term" value="F:heme binding"/>
    <property type="evidence" value="ECO:0007669"/>
    <property type="project" value="InterPro"/>
</dbReference>
<protein>
    <submittedName>
        <fullName evidence="4">Cytochrome c551 peroxidase</fullName>
    </submittedName>
</protein>
<proteinExistence type="predicted"/>
<dbReference type="GO" id="GO:0030313">
    <property type="term" value="C:cell envelope"/>
    <property type="evidence" value="ECO:0007669"/>
    <property type="project" value="UniProtKB-SubCell"/>
</dbReference>
<dbReference type="InterPro" id="IPR004852">
    <property type="entry name" value="Di-haem_cyt_c_peroxidsae"/>
</dbReference>
<gene>
    <name evidence="4" type="ORF">AKJ09_04025</name>
</gene>
<evidence type="ECO:0000259" key="3">
    <source>
        <dbReference type="Pfam" id="PF03150"/>
    </source>
</evidence>